<dbReference type="GO" id="GO:0005524">
    <property type="term" value="F:ATP binding"/>
    <property type="evidence" value="ECO:0007669"/>
    <property type="project" value="InterPro"/>
</dbReference>
<dbReference type="EMBL" id="JANBPY010001543">
    <property type="protein sequence ID" value="KAJ1959617.1"/>
    <property type="molecule type" value="Genomic_DNA"/>
</dbReference>
<feature type="compositionally biased region" description="Polar residues" evidence="1">
    <location>
        <begin position="344"/>
        <end position="353"/>
    </location>
</feature>
<feature type="compositionally biased region" description="Polar residues" evidence="1">
    <location>
        <begin position="363"/>
        <end position="384"/>
    </location>
</feature>
<dbReference type="AlphaFoldDB" id="A0A9W8E0J6"/>
<dbReference type="Gene3D" id="1.10.510.10">
    <property type="entry name" value="Transferase(Phosphotransferase) domain 1"/>
    <property type="match status" value="1"/>
</dbReference>
<proteinExistence type="predicted"/>
<dbReference type="PROSITE" id="PS00108">
    <property type="entry name" value="PROTEIN_KINASE_ST"/>
    <property type="match status" value="1"/>
</dbReference>
<dbReference type="GO" id="GO:0005737">
    <property type="term" value="C:cytoplasm"/>
    <property type="evidence" value="ECO:0007669"/>
    <property type="project" value="TreeGrafter"/>
</dbReference>
<keyword evidence="3" id="KW-0808">Transferase</keyword>
<dbReference type="GO" id="GO:0010506">
    <property type="term" value="P:regulation of autophagy"/>
    <property type="evidence" value="ECO:0007669"/>
    <property type="project" value="InterPro"/>
</dbReference>
<protein>
    <submittedName>
        <fullName evidence="3">cAMP-dependent protein kinase catalytic subunit</fullName>
    </submittedName>
</protein>
<dbReference type="SUPFAM" id="SSF56112">
    <property type="entry name" value="Protein kinase-like (PK-like)"/>
    <property type="match status" value="1"/>
</dbReference>
<feature type="region of interest" description="Disordered" evidence="1">
    <location>
        <begin position="326"/>
        <end position="392"/>
    </location>
</feature>
<comment type="caution">
    <text evidence="3">The sequence shown here is derived from an EMBL/GenBank/DDBJ whole genome shotgun (WGS) entry which is preliminary data.</text>
</comment>
<organism evidence="3 4">
    <name type="scientific">Dispira parvispora</name>
    <dbReference type="NCBI Taxonomy" id="1520584"/>
    <lineage>
        <taxon>Eukaryota</taxon>
        <taxon>Fungi</taxon>
        <taxon>Fungi incertae sedis</taxon>
        <taxon>Zoopagomycota</taxon>
        <taxon>Kickxellomycotina</taxon>
        <taxon>Dimargaritomycetes</taxon>
        <taxon>Dimargaritales</taxon>
        <taxon>Dimargaritaceae</taxon>
        <taxon>Dispira</taxon>
    </lineage>
</organism>
<evidence type="ECO:0000313" key="4">
    <source>
        <dbReference type="Proteomes" id="UP001150925"/>
    </source>
</evidence>
<evidence type="ECO:0000256" key="1">
    <source>
        <dbReference type="SAM" id="MobiDB-lite"/>
    </source>
</evidence>
<dbReference type="GO" id="GO:0004674">
    <property type="term" value="F:protein serine/threonine kinase activity"/>
    <property type="evidence" value="ECO:0007669"/>
    <property type="project" value="InterPro"/>
</dbReference>
<gene>
    <name evidence="3" type="primary">TPK2_1</name>
    <name evidence="3" type="ORF">IWQ62_004538</name>
</gene>
<evidence type="ECO:0000313" key="3">
    <source>
        <dbReference type="EMBL" id="KAJ1959617.1"/>
    </source>
</evidence>
<accession>A0A9W8E0J6</accession>
<dbReference type="InterPro" id="IPR000719">
    <property type="entry name" value="Prot_kinase_dom"/>
</dbReference>
<dbReference type="PANTHER" id="PTHR24348">
    <property type="entry name" value="SERINE/THREONINE-PROTEIN KINASE UNC-51-RELATED"/>
    <property type="match status" value="1"/>
</dbReference>
<dbReference type="SMART" id="SM00220">
    <property type="entry name" value="S_TKc"/>
    <property type="match status" value="1"/>
</dbReference>
<keyword evidence="3" id="KW-0418">Kinase</keyword>
<dbReference type="InterPro" id="IPR011009">
    <property type="entry name" value="Kinase-like_dom_sf"/>
</dbReference>
<dbReference type="Pfam" id="PF00069">
    <property type="entry name" value="Pkinase"/>
    <property type="match status" value="1"/>
</dbReference>
<evidence type="ECO:0000259" key="2">
    <source>
        <dbReference type="PROSITE" id="PS50011"/>
    </source>
</evidence>
<dbReference type="PROSITE" id="PS50011">
    <property type="entry name" value="PROTEIN_KINASE_DOM"/>
    <property type="match status" value="1"/>
</dbReference>
<sequence length="438" mass="48966">MSATNLNTVAPSEDCMIGMVLHDKERQFKIYETIGQGTYGPIYLAQLQSSPFTKVAVKCLNKAPKSSGNGQYRDMEFHRLEMAIQMLLNGHQNIVGLEFAIDTEKCLFLGMEYCSYGDLYEAITTDTSVSHPWHGLTTDQPLIKRAFLDILSSVAYCHERGIFHRDLKPENIFVGADGRLKLADFGLATTDFWSSEFGCGSSFYMSPETQDKYFGAGRKCFTYYNEKGLPVYCTAACDIWSLGVIFLNLCFGRNPWKNANHCDPTFAAFMRNPRVLMDMFPLTDEAFRVLTRVFALDPAERCTIHELIRDVQGINQFFKEKSAPAAANRAAPSAPSKAPGVETVSRSNTLTGDSEQDMDVTPSVVQNVEQPSPKASSIKSTSPTFEKPQPAKLAKPFPALLRQPLFKSSNRPYSLSDIDFNNTINEFTLPPFQQHHQA</sequence>
<feature type="domain" description="Protein kinase" evidence="2">
    <location>
        <begin position="28"/>
        <end position="318"/>
    </location>
</feature>
<dbReference type="OrthoDB" id="541276at2759"/>
<keyword evidence="4" id="KW-1185">Reference proteome</keyword>
<dbReference type="Proteomes" id="UP001150925">
    <property type="component" value="Unassembled WGS sequence"/>
</dbReference>
<dbReference type="InterPro" id="IPR008271">
    <property type="entry name" value="Ser/Thr_kinase_AS"/>
</dbReference>
<dbReference type="InterPro" id="IPR045269">
    <property type="entry name" value="Atg1-like"/>
</dbReference>
<reference evidence="3" key="1">
    <citation type="submission" date="2022-07" db="EMBL/GenBank/DDBJ databases">
        <title>Phylogenomic reconstructions and comparative analyses of Kickxellomycotina fungi.</title>
        <authorList>
            <person name="Reynolds N.K."/>
            <person name="Stajich J.E."/>
            <person name="Barry K."/>
            <person name="Grigoriev I.V."/>
            <person name="Crous P."/>
            <person name="Smith M.E."/>
        </authorList>
    </citation>
    <scope>NUCLEOTIDE SEQUENCE</scope>
    <source>
        <strain evidence="3">RSA 1196</strain>
    </source>
</reference>
<dbReference type="PANTHER" id="PTHR24348:SF68">
    <property type="entry name" value="SERINE_THREONINE-PROTEIN KINASE ATG1C"/>
    <property type="match status" value="1"/>
</dbReference>
<name>A0A9W8E0J6_9FUNG</name>
<feature type="compositionally biased region" description="Low complexity" evidence="1">
    <location>
        <begin position="326"/>
        <end position="339"/>
    </location>
</feature>